<keyword evidence="1" id="KW-0175">Coiled coil</keyword>
<evidence type="ECO:0000313" key="4">
    <source>
        <dbReference type="EMBL" id="TFK25026.1"/>
    </source>
</evidence>
<dbReference type="OrthoDB" id="49395at2759"/>
<feature type="region of interest" description="Disordered" evidence="2">
    <location>
        <begin position="111"/>
        <end position="158"/>
    </location>
</feature>
<gene>
    <name evidence="4" type="ORF">FA15DRAFT_376900</name>
</gene>
<reference evidence="4 5" key="1">
    <citation type="journal article" date="2019" name="Nat. Ecol. Evol.">
        <title>Megaphylogeny resolves global patterns of mushroom evolution.</title>
        <authorList>
            <person name="Varga T."/>
            <person name="Krizsan K."/>
            <person name="Foldi C."/>
            <person name="Dima B."/>
            <person name="Sanchez-Garcia M."/>
            <person name="Sanchez-Ramirez S."/>
            <person name="Szollosi G.J."/>
            <person name="Szarkandi J.G."/>
            <person name="Papp V."/>
            <person name="Albert L."/>
            <person name="Andreopoulos W."/>
            <person name="Angelini C."/>
            <person name="Antonin V."/>
            <person name="Barry K.W."/>
            <person name="Bougher N.L."/>
            <person name="Buchanan P."/>
            <person name="Buyck B."/>
            <person name="Bense V."/>
            <person name="Catcheside P."/>
            <person name="Chovatia M."/>
            <person name="Cooper J."/>
            <person name="Damon W."/>
            <person name="Desjardin D."/>
            <person name="Finy P."/>
            <person name="Geml J."/>
            <person name="Haridas S."/>
            <person name="Hughes K."/>
            <person name="Justo A."/>
            <person name="Karasinski D."/>
            <person name="Kautmanova I."/>
            <person name="Kiss B."/>
            <person name="Kocsube S."/>
            <person name="Kotiranta H."/>
            <person name="LaButti K.M."/>
            <person name="Lechner B.E."/>
            <person name="Liimatainen K."/>
            <person name="Lipzen A."/>
            <person name="Lukacs Z."/>
            <person name="Mihaltcheva S."/>
            <person name="Morgado L.N."/>
            <person name="Niskanen T."/>
            <person name="Noordeloos M.E."/>
            <person name="Ohm R.A."/>
            <person name="Ortiz-Santana B."/>
            <person name="Ovrebo C."/>
            <person name="Racz N."/>
            <person name="Riley R."/>
            <person name="Savchenko A."/>
            <person name="Shiryaev A."/>
            <person name="Soop K."/>
            <person name="Spirin V."/>
            <person name="Szebenyi C."/>
            <person name="Tomsovsky M."/>
            <person name="Tulloss R.E."/>
            <person name="Uehling J."/>
            <person name="Grigoriev I.V."/>
            <person name="Vagvolgyi C."/>
            <person name="Papp T."/>
            <person name="Martin F.M."/>
            <person name="Miettinen O."/>
            <person name="Hibbett D.S."/>
            <person name="Nagy L.G."/>
        </authorList>
    </citation>
    <scope>NUCLEOTIDE SEQUENCE [LARGE SCALE GENOMIC DNA]</scope>
    <source>
        <strain evidence="4 5">CBS 121175</strain>
    </source>
</reference>
<proteinExistence type="predicted"/>
<accession>A0A5C3KWY0</accession>
<evidence type="ECO:0000256" key="2">
    <source>
        <dbReference type="SAM" id="MobiDB-lite"/>
    </source>
</evidence>
<dbReference type="GO" id="GO:0008017">
    <property type="term" value="F:microtubule binding"/>
    <property type="evidence" value="ECO:0007669"/>
    <property type="project" value="InterPro"/>
</dbReference>
<feature type="domain" description="Hook C-terminal" evidence="3">
    <location>
        <begin position="2"/>
        <end position="93"/>
    </location>
</feature>
<dbReference type="Pfam" id="PF05622">
    <property type="entry name" value="HOOK"/>
    <property type="match status" value="1"/>
</dbReference>
<dbReference type="AlphaFoldDB" id="A0A5C3KWY0"/>
<keyword evidence="5" id="KW-1185">Reference proteome</keyword>
<sequence length="490" mass="56461">MEKYKKKLQEKADLKIQLKALESQNADLVNKNAAIEEEYRKVAAFKPLMDSYKSQIADLESKHSARGQEIEDLKFQLEQTRTKLKITAEERTKDAEALELYQERVRELELTSNLRPPVQKSSPRRGVPDTPASEEFTPEALASPSQYPDHEDDPFGQGLGEELDDALTGRTMTDLKIQIKKLERELERTRKHEADSSRILVLENLLEDANRSKGRYEADYLNAHREKLVLQRQLDEIREGKTMSDGPEVAIALRFRLNETVEHLDKLRKEHAELEVKFDTMNRELTIAKSDLTLVNRDQLDILASLRESVNEDKAELELANEKQRKQIKELSERVHMQLEQVNALLMEKVSLQAEGIGQRERMLQRDFGDPSSWAAALPTGKEIPEDFKKRWLALHEDCVAMKETIKSANEKLAKQKQVLLMQDKLIKESRSTGLAGPTVGLYRLYRQFLDDICWTDWNLRRGRNQDQRLGETTTSIQGGIRSIAEELHP</sequence>
<evidence type="ECO:0000259" key="3">
    <source>
        <dbReference type="Pfam" id="PF05622"/>
    </source>
</evidence>
<protein>
    <recommendedName>
        <fullName evidence="3">Hook C-terminal domain-containing protein</fullName>
    </recommendedName>
</protein>
<dbReference type="Proteomes" id="UP000307440">
    <property type="component" value="Unassembled WGS sequence"/>
</dbReference>
<evidence type="ECO:0000313" key="5">
    <source>
        <dbReference type="Proteomes" id="UP000307440"/>
    </source>
</evidence>
<evidence type="ECO:0000256" key="1">
    <source>
        <dbReference type="SAM" id="Coils"/>
    </source>
</evidence>
<feature type="coiled-coil region" evidence="1">
    <location>
        <begin position="1"/>
        <end position="38"/>
    </location>
</feature>
<organism evidence="4 5">
    <name type="scientific">Coprinopsis marcescibilis</name>
    <name type="common">Agaric fungus</name>
    <name type="synonym">Psathyrella marcescibilis</name>
    <dbReference type="NCBI Taxonomy" id="230819"/>
    <lineage>
        <taxon>Eukaryota</taxon>
        <taxon>Fungi</taxon>
        <taxon>Dikarya</taxon>
        <taxon>Basidiomycota</taxon>
        <taxon>Agaricomycotina</taxon>
        <taxon>Agaricomycetes</taxon>
        <taxon>Agaricomycetidae</taxon>
        <taxon>Agaricales</taxon>
        <taxon>Agaricineae</taxon>
        <taxon>Psathyrellaceae</taxon>
        <taxon>Coprinopsis</taxon>
    </lineage>
</organism>
<feature type="coiled-coil region" evidence="1">
    <location>
        <begin position="257"/>
        <end position="341"/>
    </location>
</feature>
<name>A0A5C3KWY0_COPMA</name>
<dbReference type="EMBL" id="ML210191">
    <property type="protein sequence ID" value="TFK25026.1"/>
    <property type="molecule type" value="Genomic_DNA"/>
</dbReference>
<dbReference type="STRING" id="230819.A0A5C3KWY0"/>
<dbReference type="GO" id="GO:0031122">
    <property type="term" value="P:cytoplasmic microtubule organization"/>
    <property type="evidence" value="ECO:0007669"/>
    <property type="project" value="InterPro"/>
</dbReference>
<dbReference type="InterPro" id="IPR008636">
    <property type="entry name" value="Hook_C"/>
</dbReference>